<feature type="non-terminal residue" evidence="1">
    <location>
        <position position="20"/>
    </location>
</feature>
<dbReference type="EMBL" id="QFGG01000039">
    <property type="protein sequence ID" value="TID39687.1"/>
    <property type="molecule type" value="Genomic_DNA"/>
</dbReference>
<organism evidence="1 2">
    <name type="scientific">Legionella taurinensis</name>
    <dbReference type="NCBI Taxonomy" id="70611"/>
    <lineage>
        <taxon>Bacteria</taxon>
        <taxon>Pseudomonadati</taxon>
        <taxon>Pseudomonadota</taxon>
        <taxon>Gammaproteobacteria</taxon>
        <taxon>Legionellales</taxon>
        <taxon>Legionellaceae</taxon>
        <taxon>Legionella</taxon>
    </lineage>
</organism>
<protein>
    <submittedName>
        <fullName evidence="1">Transcriptional regulator</fullName>
    </submittedName>
</protein>
<dbReference type="Proteomes" id="UP000306421">
    <property type="component" value="Unassembled WGS sequence"/>
</dbReference>
<evidence type="ECO:0000313" key="1">
    <source>
        <dbReference type="EMBL" id="TID39687.1"/>
    </source>
</evidence>
<reference evidence="1 2" key="1">
    <citation type="submission" date="2018-04" db="EMBL/GenBank/DDBJ databases">
        <title>Whole genome sequence comparison of clinical and drinking water Legionella pneumophila isolates.</title>
        <authorList>
            <person name="Garner E."/>
        </authorList>
    </citation>
    <scope>NUCLEOTIDE SEQUENCE [LARGE SCALE GENOMIC DNA]</scope>
    <source>
        <strain evidence="1 2">WH02</strain>
    </source>
</reference>
<name>A0AB38N339_9GAMM</name>
<comment type="caution">
    <text evidence="1">The sequence shown here is derived from an EMBL/GenBank/DDBJ whole genome shotgun (WGS) entry which is preliminary data.</text>
</comment>
<evidence type="ECO:0000313" key="2">
    <source>
        <dbReference type="Proteomes" id="UP000306421"/>
    </source>
</evidence>
<sequence>MPTHEIANLIHYYRKKSGLS</sequence>
<proteinExistence type="predicted"/>
<gene>
    <name evidence="1" type="ORF">DIZ81_14095</name>
</gene>
<dbReference type="AlphaFoldDB" id="A0AB38N339"/>
<accession>A0AB38N339</accession>